<proteinExistence type="predicted"/>
<gene>
    <name evidence="1" type="ORF">EZS27_028803</name>
</gene>
<sequence>MKDTYESLIEDIAEVAGYLWNKGWAERNA</sequence>
<dbReference type="AlphaFoldDB" id="A0A5J4QKZ1"/>
<dbReference type="GO" id="GO:0008994">
    <property type="term" value="F:rhamnulose-1-phosphate aldolase activity"/>
    <property type="evidence" value="ECO:0007669"/>
    <property type="project" value="UniProtKB-EC"/>
</dbReference>
<evidence type="ECO:0000313" key="1">
    <source>
        <dbReference type="EMBL" id="KAA6321561.1"/>
    </source>
</evidence>
<reference evidence="1" key="1">
    <citation type="submission" date="2019-03" db="EMBL/GenBank/DDBJ databases">
        <title>Single cell metagenomics reveals metabolic interactions within the superorganism composed of flagellate Streblomastix strix and complex community of Bacteroidetes bacteria on its surface.</title>
        <authorList>
            <person name="Treitli S.C."/>
            <person name="Kolisko M."/>
            <person name="Husnik F."/>
            <person name="Keeling P."/>
            <person name="Hampl V."/>
        </authorList>
    </citation>
    <scope>NUCLEOTIDE SEQUENCE</scope>
    <source>
        <strain evidence="1">STM</strain>
    </source>
</reference>
<dbReference type="EC" id="4.1.2.19" evidence="1"/>
<organism evidence="1">
    <name type="scientific">termite gut metagenome</name>
    <dbReference type="NCBI Taxonomy" id="433724"/>
    <lineage>
        <taxon>unclassified sequences</taxon>
        <taxon>metagenomes</taxon>
        <taxon>organismal metagenomes</taxon>
    </lineage>
</organism>
<feature type="non-terminal residue" evidence="1">
    <location>
        <position position="29"/>
    </location>
</feature>
<dbReference type="EMBL" id="SNRY01003277">
    <property type="protein sequence ID" value="KAA6321561.1"/>
    <property type="molecule type" value="Genomic_DNA"/>
</dbReference>
<name>A0A5J4QKZ1_9ZZZZ</name>
<comment type="caution">
    <text evidence="1">The sequence shown here is derived from an EMBL/GenBank/DDBJ whole genome shotgun (WGS) entry which is preliminary data.</text>
</comment>
<accession>A0A5J4QKZ1</accession>
<keyword evidence="1" id="KW-0456">Lyase</keyword>
<protein>
    <submittedName>
        <fullName evidence="1">Rhamnulose-1-phosphate aldolase</fullName>
        <ecNumber evidence="1">4.1.2.19</ecNumber>
    </submittedName>
</protein>